<evidence type="ECO:0000313" key="3">
    <source>
        <dbReference type="WBParaSite" id="Gr19_v10_g16845.t1"/>
    </source>
</evidence>
<sequence>MLRPILIAEGDELKFRILGCQWLLCSLLDFAVCTRSRIGREGEANEEKMAMVRELGKILFGLHQIRNQLSALQEGNAPYGGGPTKSNAPRQSETEDN</sequence>
<feature type="region of interest" description="Disordered" evidence="1">
    <location>
        <begin position="73"/>
        <end position="97"/>
    </location>
</feature>
<protein>
    <submittedName>
        <fullName evidence="3">Uncharacterized protein</fullName>
    </submittedName>
</protein>
<accession>A0A914HI47</accession>
<proteinExistence type="predicted"/>
<evidence type="ECO:0000256" key="1">
    <source>
        <dbReference type="SAM" id="MobiDB-lite"/>
    </source>
</evidence>
<name>A0A914HI47_GLORO</name>
<dbReference type="Proteomes" id="UP000887572">
    <property type="component" value="Unplaced"/>
</dbReference>
<dbReference type="WBParaSite" id="Gr19_v10_g16845.t1">
    <property type="protein sequence ID" value="Gr19_v10_g16845.t1"/>
    <property type="gene ID" value="Gr19_v10_g16845"/>
</dbReference>
<reference evidence="3" key="1">
    <citation type="submission" date="2022-11" db="UniProtKB">
        <authorList>
            <consortium name="WormBaseParasite"/>
        </authorList>
    </citation>
    <scope>IDENTIFICATION</scope>
</reference>
<organism evidence="2 3">
    <name type="scientific">Globodera rostochiensis</name>
    <name type="common">Golden nematode worm</name>
    <name type="synonym">Heterodera rostochiensis</name>
    <dbReference type="NCBI Taxonomy" id="31243"/>
    <lineage>
        <taxon>Eukaryota</taxon>
        <taxon>Metazoa</taxon>
        <taxon>Ecdysozoa</taxon>
        <taxon>Nematoda</taxon>
        <taxon>Chromadorea</taxon>
        <taxon>Rhabditida</taxon>
        <taxon>Tylenchina</taxon>
        <taxon>Tylenchomorpha</taxon>
        <taxon>Tylenchoidea</taxon>
        <taxon>Heteroderidae</taxon>
        <taxon>Heteroderinae</taxon>
        <taxon>Globodera</taxon>
    </lineage>
</organism>
<evidence type="ECO:0000313" key="2">
    <source>
        <dbReference type="Proteomes" id="UP000887572"/>
    </source>
</evidence>
<dbReference type="AlphaFoldDB" id="A0A914HI47"/>
<keyword evidence="2" id="KW-1185">Reference proteome</keyword>